<keyword evidence="5 10" id="KW-0276">Fatty acid metabolism</keyword>
<dbReference type="GO" id="GO:0009922">
    <property type="term" value="F:fatty acid elongase activity"/>
    <property type="evidence" value="ECO:0007669"/>
    <property type="project" value="UniProtKB-EC"/>
</dbReference>
<keyword evidence="4 10" id="KW-0812">Transmembrane</keyword>
<dbReference type="GO" id="GO:0019367">
    <property type="term" value="P:fatty acid elongation, saturated fatty acid"/>
    <property type="evidence" value="ECO:0007669"/>
    <property type="project" value="TreeGrafter"/>
</dbReference>
<dbReference type="GeneID" id="117145315"/>
<feature type="transmembrane region" description="Helical" evidence="10">
    <location>
        <begin position="67"/>
        <end position="87"/>
    </location>
</feature>
<proteinExistence type="inferred from homology"/>
<sequence>MIAHMLDFLNRSPPDPVRLPLTGSQWTVLTILGIYLVFIKVVGPWFMQNRKPYNLDRAIKIYNIVQIAYNVIMLVFCVHFMLGPGNYNFSCIANLPLDHEYKNWERWVSYSYFFNKIMDLLETVFFILRKKYRQISFLHVFHHVYMVYASFLYLYYYGYGGHGLFLVTFNVVVHTMMYTYYYQSSLNRNSGGDLWWKKYITVVQLVQFVIIFSHSVYILRQADCQTSRLSATWGSLISVVFIILFSNFYVRTYILPKKTNSAGRTMSKAN</sequence>
<keyword evidence="6 10" id="KW-1133">Transmembrane helix</keyword>
<evidence type="ECO:0000313" key="12">
    <source>
        <dbReference type="RefSeq" id="XP_033166801.1"/>
    </source>
</evidence>
<dbReference type="Proteomes" id="UP000515162">
    <property type="component" value="Chromosome 3R"/>
</dbReference>
<keyword evidence="3 10" id="KW-0808">Transferase</keyword>
<keyword evidence="9 10" id="KW-0275">Fatty acid biosynthesis</keyword>
<dbReference type="GO" id="GO:0034625">
    <property type="term" value="P:fatty acid elongation, monounsaturated fatty acid"/>
    <property type="evidence" value="ECO:0007669"/>
    <property type="project" value="TreeGrafter"/>
</dbReference>
<comment type="catalytic activity">
    <reaction evidence="10">
        <text>a very-long-chain acyl-CoA + malonyl-CoA + H(+) = a very-long-chain 3-oxoacyl-CoA + CO2 + CoA</text>
        <dbReference type="Rhea" id="RHEA:32727"/>
        <dbReference type="ChEBI" id="CHEBI:15378"/>
        <dbReference type="ChEBI" id="CHEBI:16526"/>
        <dbReference type="ChEBI" id="CHEBI:57287"/>
        <dbReference type="ChEBI" id="CHEBI:57384"/>
        <dbReference type="ChEBI" id="CHEBI:90725"/>
        <dbReference type="ChEBI" id="CHEBI:90736"/>
        <dbReference type="EC" id="2.3.1.199"/>
    </reaction>
</comment>
<dbReference type="EC" id="2.3.1.199" evidence="10"/>
<evidence type="ECO:0000256" key="2">
    <source>
        <dbReference type="ARBA" id="ARBA00022516"/>
    </source>
</evidence>
<dbReference type="PROSITE" id="PS01188">
    <property type="entry name" value="ELO"/>
    <property type="match status" value="1"/>
</dbReference>
<dbReference type="InterPro" id="IPR002076">
    <property type="entry name" value="ELO_fam"/>
</dbReference>
<comment type="similarity">
    <text evidence="10">Belongs to the ELO family.</text>
</comment>
<dbReference type="GO" id="GO:0034626">
    <property type="term" value="P:fatty acid elongation, polyunsaturated fatty acid"/>
    <property type="evidence" value="ECO:0007669"/>
    <property type="project" value="TreeGrafter"/>
</dbReference>
<dbReference type="InterPro" id="IPR030457">
    <property type="entry name" value="ELO_CS"/>
</dbReference>
<dbReference type="GO" id="GO:0030148">
    <property type="term" value="P:sphingolipid biosynthetic process"/>
    <property type="evidence" value="ECO:0007669"/>
    <property type="project" value="TreeGrafter"/>
</dbReference>
<feature type="transmembrane region" description="Helical" evidence="10">
    <location>
        <begin position="202"/>
        <end position="219"/>
    </location>
</feature>
<evidence type="ECO:0000256" key="1">
    <source>
        <dbReference type="ARBA" id="ARBA00004141"/>
    </source>
</evidence>
<dbReference type="GO" id="GO:0042761">
    <property type="term" value="P:very long-chain fatty acid biosynthetic process"/>
    <property type="evidence" value="ECO:0007669"/>
    <property type="project" value="TreeGrafter"/>
</dbReference>
<dbReference type="Pfam" id="PF01151">
    <property type="entry name" value="ELO"/>
    <property type="match status" value="1"/>
</dbReference>
<feature type="transmembrane region" description="Helical" evidence="10">
    <location>
        <begin position="231"/>
        <end position="250"/>
    </location>
</feature>
<organism evidence="11 12">
    <name type="scientific">Drosophila mauritiana</name>
    <name type="common">Fruit fly</name>
    <dbReference type="NCBI Taxonomy" id="7226"/>
    <lineage>
        <taxon>Eukaryota</taxon>
        <taxon>Metazoa</taxon>
        <taxon>Ecdysozoa</taxon>
        <taxon>Arthropoda</taxon>
        <taxon>Hexapoda</taxon>
        <taxon>Insecta</taxon>
        <taxon>Pterygota</taxon>
        <taxon>Neoptera</taxon>
        <taxon>Endopterygota</taxon>
        <taxon>Diptera</taxon>
        <taxon>Brachycera</taxon>
        <taxon>Muscomorpha</taxon>
        <taxon>Ephydroidea</taxon>
        <taxon>Drosophilidae</taxon>
        <taxon>Drosophila</taxon>
        <taxon>Sophophora</taxon>
    </lineage>
</organism>
<evidence type="ECO:0000256" key="3">
    <source>
        <dbReference type="ARBA" id="ARBA00022679"/>
    </source>
</evidence>
<dbReference type="PANTHER" id="PTHR11157">
    <property type="entry name" value="FATTY ACID ACYL TRANSFERASE-RELATED"/>
    <property type="match status" value="1"/>
</dbReference>
<protein>
    <recommendedName>
        <fullName evidence="10">Elongation of very long chain fatty acids protein</fullName>
        <ecNumber evidence="10">2.3.1.199</ecNumber>
    </recommendedName>
    <alternativeName>
        <fullName evidence="10">Very-long-chain 3-oxoacyl-CoA synthase</fullName>
    </alternativeName>
</protein>
<dbReference type="GO" id="GO:0005789">
    <property type="term" value="C:endoplasmic reticulum membrane"/>
    <property type="evidence" value="ECO:0007669"/>
    <property type="project" value="TreeGrafter"/>
</dbReference>
<evidence type="ECO:0000313" key="11">
    <source>
        <dbReference type="Proteomes" id="UP000515162"/>
    </source>
</evidence>
<keyword evidence="2 10" id="KW-0444">Lipid biosynthesis</keyword>
<feature type="transmembrane region" description="Helical" evidence="10">
    <location>
        <begin position="162"/>
        <end position="181"/>
    </location>
</feature>
<keyword evidence="8 10" id="KW-0472">Membrane</keyword>
<dbReference type="AlphaFoldDB" id="A0A6P8KUB3"/>
<dbReference type="PANTHER" id="PTHR11157:SF116">
    <property type="entry name" value="ELONGATION OF VERY LONG CHAIN FATTY ACIDS PROTEIN-RELATED"/>
    <property type="match status" value="1"/>
</dbReference>
<keyword evidence="11" id="KW-1185">Reference proteome</keyword>
<dbReference type="RefSeq" id="XP_033166801.1">
    <property type="nucleotide sequence ID" value="XM_033310910.1"/>
</dbReference>
<evidence type="ECO:0000256" key="4">
    <source>
        <dbReference type="ARBA" id="ARBA00022692"/>
    </source>
</evidence>
<keyword evidence="7 10" id="KW-0443">Lipid metabolism</keyword>
<comment type="subcellular location">
    <subcellularLocation>
        <location evidence="1">Membrane</location>
        <topology evidence="1">Multi-pass membrane protein</topology>
    </subcellularLocation>
</comment>
<evidence type="ECO:0000256" key="10">
    <source>
        <dbReference type="RuleBase" id="RU361115"/>
    </source>
</evidence>
<evidence type="ECO:0000256" key="5">
    <source>
        <dbReference type="ARBA" id="ARBA00022832"/>
    </source>
</evidence>
<name>A0A6P8KUB3_DROMA</name>
<accession>A0A6P8KUB3</accession>
<evidence type="ECO:0000256" key="7">
    <source>
        <dbReference type="ARBA" id="ARBA00023098"/>
    </source>
</evidence>
<evidence type="ECO:0000256" key="6">
    <source>
        <dbReference type="ARBA" id="ARBA00022989"/>
    </source>
</evidence>
<evidence type="ECO:0000256" key="9">
    <source>
        <dbReference type="ARBA" id="ARBA00023160"/>
    </source>
</evidence>
<reference evidence="12" key="1">
    <citation type="submission" date="2025-08" db="UniProtKB">
        <authorList>
            <consortium name="RefSeq"/>
        </authorList>
    </citation>
    <scope>IDENTIFICATION</scope>
    <source>
        <strain evidence="12">Mau12</strain>
        <tissue evidence="12">Whole Body</tissue>
    </source>
</reference>
<gene>
    <name evidence="12" type="primary">LOC117145315</name>
</gene>
<evidence type="ECO:0000256" key="8">
    <source>
        <dbReference type="ARBA" id="ARBA00023136"/>
    </source>
</evidence>
<feature type="transmembrane region" description="Helical" evidence="10">
    <location>
        <begin position="26"/>
        <end position="46"/>
    </location>
</feature>